<dbReference type="PRINTS" id="PR00987">
    <property type="entry name" value="TRNASYNTHGLU"/>
</dbReference>
<protein>
    <recommendedName>
        <fullName evidence="3">glutamate--tRNA ligase</fullName>
        <ecNumber evidence="3">6.1.1.17</ecNumber>
    </recommendedName>
    <alternativeName>
        <fullName evidence="10">Glutamyl-tRNA synthetase</fullName>
    </alternativeName>
</protein>
<dbReference type="Pfam" id="PF00749">
    <property type="entry name" value="tRNA-synt_1c"/>
    <property type="match status" value="1"/>
</dbReference>
<sequence length="568" mass="65696">MSFADFVLASSLCSTGQKWSSLWHSEKFKHLICLYRMVSSEYLRREILEINAPGTLPNVKIGEVCLRFSIQPTPLFGIQHVRAAFLHYYYALRYRGKLIIRFEDTSPIEGSAEFVVNLLKDLKTLGITYDFVSYTSDYFLQMIKMAESLILQGKAYVDNTPPEQIRKEMVHGIESKCRNHSPEENMALWKQMMDGSDVGRKCYLRGKLDMRHPNLRDPVYYLCSPNPHNRTGTKFKVYPTNNFSCPYIDAAQTITHVLRSSYHKKSSPLYYRILKDMGFSRIQIYNFKLLNMAYMPPRPHQLEWFVKNEKVDGWDDPRLPTVQGLARRGVMIGALKKFLYEQGTLKNSLIEWDRLWSINIEMLETEDSCVHTAVLVEKRVRLRLTNFLGDEDKNRHMFNYSKEKDVEVTKFSKEIWLEKADACSFSEGDEINLMDWNTAIIEGIEKDKDGNVTALSGYLNGGNPYKSPKNPMLWLPVTDELVDLSLVKFDYLITKKKLEAKEDFLDVLNPCTKKERRALGNPDMRNLKHGEIVLLGMKGYYRCDVPSVDASKPIVLFAIPGGAYRCEF</sequence>
<dbReference type="InterPro" id="IPR050132">
    <property type="entry name" value="Gln/Glu-tRNA_Ligase"/>
</dbReference>
<comment type="subcellular location">
    <subcellularLocation>
        <location evidence="1">Cytoplasm</location>
    </subcellularLocation>
</comment>
<dbReference type="FunFam" id="2.40.240.10:FF:000004">
    <property type="entry name" value="Glutamyl-tRNA synthetase, cytoplasmic"/>
    <property type="match status" value="1"/>
</dbReference>
<evidence type="ECO:0000256" key="8">
    <source>
        <dbReference type="ARBA" id="ARBA00022917"/>
    </source>
</evidence>
<keyword evidence="17" id="KW-1185">Reference proteome</keyword>
<dbReference type="InterPro" id="IPR020059">
    <property type="entry name" value="Glu/Gln-tRNA-synth_Ib_codon-bd"/>
</dbReference>
<evidence type="ECO:0000256" key="9">
    <source>
        <dbReference type="ARBA" id="ARBA00023146"/>
    </source>
</evidence>
<evidence type="ECO:0000256" key="4">
    <source>
        <dbReference type="ARBA" id="ARBA00022490"/>
    </source>
</evidence>
<evidence type="ECO:0000256" key="10">
    <source>
        <dbReference type="ARBA" id="ARBA00030865"/>
    </source>
</evidence>
<dbReference type="GO" id="GO:0005829">
    <property type="term" value="C:cytosol"/>
    <property type="evidence" value="ECO:0007669"/>
    <property type="project" value="TreeGrafter"/>
</dbReference>
<dbReference type="FunFam" id="3.90.800.10:FF:000001">
    <property type="entry name" value="Glutamine--tRNA ligase"/>
    <property type="match status" value="1"/>
</dbReference>
<evidence type="ECO:0000256" key="6">
    <source>
        <dbReference type="ARBA" id="ARBA00022741"/>
    </source>
</evidence>
<keyword evidence="4" id="KW-0963">Cytoplasm</keyword>
<dbReference type="PANTHER" id="PTHR43097">
    <property type="entry name" value="GLUTAMINE-TRNA LIGASE"/>
    <property type="match status" value="1"/>
</dbReference>
<keyword evidence="5 12" id="KW-0436">Ligase</keyword>
<name>A0A2G5DV73_AQUCA</name>
<evidence type="ECO:0000256" key="12">
    <source>
        <dbReference type="RuleBase" id="RU363037"/>
    </source>
</evidence>
<feature type="domain" description="tRNA synthetases class I (E and Q) anti-codon binding" evidence="15">
    <location>
        <begin position="474"/>
        <end position="544"/>
    </location>
</feature>
<evidence type="ECO:0000256" key="1">
    <source>
        <dbReference type="ARBA" id="ARBA00004496"/>
    </source>
</evidence>
<evidence type="ECO:0000256" key="3">
    <source>
        <dbReference type="ARBA" id="ARBA00012835"/>
    </source>
</evidence>
<dbReference type="InterPro" id="IPR020058">
    <property type="entry name" value="Glu/Gln-tRNA-synth_Ib_cat-dom"/>
</dbReference>
<dbReference type="SUPFAM" id="SSF52374">
    <property type="entry name" value="Nucleotidylyl transferase"/>
    <property type="match status" value="1"/>
</dbReference>
<evidence type="ECO:0000259" key="15">
    <source>
        <dbReference type="Pfam" id="PF20974"/>
    </source>
</evidence>
<evidence type="ECO:0000256" key="5">
    <source>
        <dbReference type="ARBA" id="ARBA00022598"/>
    </source>
</evidence>
<dbReference type="Proteomes" id="UP000230069">
    <property type="component" value="Unassembled WGS sequence"/>
</dbReference>
<dbReference type="AlphaFoldDB" id="A0A2G5DV73"/>
<organism evidence="16 17">
    <name type="scientific">Aquilegia coerulea</name>
    <name type="common">Rocky mountain columbine</name>
    <dbReference type="NCBI Taxonomy" id="218851"/>
    <lineage>
        <taxon>Eukaryota</taxon>
        <taxon>Viridiplantae</taxon>
        <taxon>Streptophyta</taxon>
        <taxon>Embryophyta</taxon>
        <taxon>Tracheophyta</taxon>
        <taxon>Spermatophyta</taxon>
        <taxon>Magnoliopsida</taxon>
        <taxon>Ranunculales</taxon>
        <taxon>Ranunculaceae</taxon>
        <taxon>Thalictroideae</taxon>
        <taxon>Aquilegia</taxon>
    </lineage>
</organism>
<dbReference type="InterPro" id="IPR020061">
    <property type="entry name" value="Glu_tRNA_lig_a-bdl"/>
</dbReference>
<dbReference type="OrthoDB" id="10250478at2759"/>
<dbReference type="InParanoid" id="A0A2G5DV73"/>
<dbReference type="InterPro" id="IPR049437">
    <property type="entry name" value="tRNA-synt_1c_C2"/>
</dbReference>
<evidence type="ECO:0000259" key="13">
    <source>
        <dbReference type="Pfam" id="PF00749"/>
    </source>
</evidence>
<keyword evidence="9 12" id="KW-0030">Aminoacyl-tRNA synthetase</keyword>
<evidence type="ECO:0000313" key="16">
    <source>
        <dbReference type="EMBL" id="PIA47410.1"/>
    </source>
</evidence>
<accession>A0A2G5DV73</accession>
<dbReference type="PANTHER" id="PTHR43097:SF5">
    <property type="entry name" value="GLUTAMATE--TRNA LIGASE"/>
    <property type="match status" value="1"/>
</dbReference>
<reference evidence="16 17" key="1">
    <citation type="submission" date="2017-09" db="EMBL/GenBank/DDBJ databases">
        <title>WGS assembly of Aquilegia coerulea Goldsmith.</title>
        <authorList>
            <person name="Hodges S."/>
            <person name="Kramer E."/>
            <person name="Nordborg M."/>
            <person name="Tomkins J."/>
            <person name="Borevitz J."/>
            <person name="Derieg N."/>
            <person name="Yan J."/>
            <person name="Mihaltcheva S."/>
            <person name="Hayes R.D."/>
            <person name="Rokhsar D."/>
        </authorList>
    </citation>
    <scope>NUCLEOTIDE SEQUENCE [LARGE SCALE GENOMIC DNA]</scope>
    <source>
        <strain evidence="17">cv. Goldsmith</strain>
    </source>
</reference>
<dbReference type="GO" id="GO:0006424">
    <property type="term" value="P:glutamyl-tRNA aminoacylation"/>
    <property type="evidence" value="ECO:0007669"/>
    <property type="project" value="TreeGrafter"/>
</dbReference>
<feature type="domain" description="Glutamyl/glutaminyl-tRNA synthetase class Ib anti-codon binding" evidence="14">
    <location>
        <begin position="374"/>
        <end position="456"/>
    </location>
</feature>
<keyword evidence="7 12" id="KW-0067">ATP-binding</keyword>
<evidence type="ECO:0000256" key="2">
    <source>
        <dbReference type="ARBA" id="ARBA00008927"/>
    </source>
</evidence>
<dbReference type="Pfam" id="PF03950">
    <property type="entry name" value="tRNA-synt_1c_C"/>
    <property type="match status" value="1"/>
</dbReference>
<evidence type="ECO:0000259" key="14">
    <source>
        <dbReference type="Pfam" id="PF03950"/>
    </source>
</evidence>
<dbReference type="GO" id="GO:0017102">
    <property type="term" value="C:methionyl glutamyl tRNA synthetase complex"/>
    <property type="evidence" value="ECO:0007669"/>
    <property type="project" value="TreeGrafter"/>
</dbReference>
<dbReference type="Gene3D" id="1.10.1160.10">
    <property type="entry name" value="Glutamyl-trna Synthetase, Domain 2"/>
    <property type="match status" value="1"/>
</dbReference>
<dbReference type="InterPro" id="IPR011035">
    <property type="entry name" value="Ribosomal_bL25/Gln-tRNA_synth"/>
</dbReference>
<evidence type="ECO:0000256" key="7">
    <source>
        <dbReference type="ARBA" id="ARBA00022840"/>
    </source>
</evidence>
<dbReference type="EC" id="6.1.1.17" evidence="3"/>
<keyword evidence="8 12" id="KW-0648">Protein biosynthesis</keyword>
<dbReference type="GO" id="GO:0004818">
    <property type="term" value="F:glutamate-tRNA ligase activity"/>
    <property type="evidence" value="ECO:0007669"/>
    <property type="project" value="UniProtKB-EC"/>
</dbReference>
<comment type="catalytic activity">
    <reaction evidence="11">
        <text>tRNA(Glu) + L-glutamate + ATP = L-glutamyl-tRNA(Glu) + AMP + diphosphate</text>
        <dbReference type="Rhea" id="RHEA:23540"/>
        <dbReference type="Rhea" id="RHEA-COMP:9663"/>
        <dbReference type="Rhea" id="RHEA-COMP:9680"/>
        <dbReference type="ChEBI" id="CHEBI:29985"/>
        <dbReference type="ChEBI" id="CHEBI:30616"/>
        <dbReference type="ChEBI" id="CHEBI:33019"/>
        <dbReference type="ChEBI" id="CHEBI:78442"/>
        <dbReference type="ChEBI" id="CHEBI:78520"/>
        <dbReference type="ChEBI" id="CHEBI:456215"/>
        <dbReference type="EC" id="6.1.1.17"/>
    </reaction>
</comment>
<dbReference type="STRING" id="218851.A0A2G5DV73"/>
<feature type="domain" description="Glutamyl/glutaminyl-tRNA synthetase class Ib catalytic" evidence="13">
    <location>
        <begin position="64"/>
        <end position="364"/>
    </location>
</feature>
<evidence type="ECO:0000256" key="11">
    <source>
        <dbReference type="ARBA" id="ARBA00048351"/>
    </source>
</evidence>
<dbReference type="SUPFAM" id="SSF50715">
    <property type="entry name" value="Ribosomal protein L25-like"/>
    <property type="match status" value="1"/>
</dbReference>
<evidence type="ECO:0000313" key="17">
    <source>
        <dbReference type="Proteomes" id="UP000230069"/>
    </source>
</evidence>
<comment type="similarity">
    <text evidence="2">Belongs to the class-I aminoacyl-tRNA synthetase family. Glutamate--tRNA ligase type 2 subfamily.</text>
</comment>
<dbReference type="Gene3D" id="3.90.800.10">
    <property type="entry name" value="Glutamyl-tRNA Synthetase, Domain 3"/>
    <property type="match status" value="1"/>
</dbReference>
<dbReference type="InterPro" id="IPR000924">
    <property type="entry name" value="Glu/Gln-tRNA-synth"/>
</dbReference>
<dbReference type="GO" id="GO:0005524">
    <property type="term" value="F:ATP binding"/>
    <property type="evidence" value="ECO:0007669"/>
    <property type="project" value="UniProtKB-KW"/>
</dbReference>
<dbReference type="EMBL" id="KZ305031">
    <property type="protein sequence ID" value="PIA47410.1"/>
    <property type="molecule type" value="Genomic_DNA"/>
</dbReference>
<gene>
    <name evidence="16" type="ORF">AQUCO_01400225v1</name>
</gene>
<keyword evidence="6 12" id="KW-0547">Nucleotide-binding</keyword>
<proteinExistence type="inferred from homology"/>
<dbReference type="Pfam" id="PF20974">
    <property type="entry name" value="tRNA-synt_1c_C2"/>
    <property type="match status" value="1"/>
</dbReference>
<dbReference type="InterPro" id="IPR014729">
    <property type="entry name" value="Rossmann-like_a/b/a_fold"/>
</dbReference>
<dbReference type="Gene3D" id="3.40.50.620">
    <property type="entry name" value="HUPs"/>
    <property type="match status" value="1"/>
</dbReference>